<dbReference type="InterPro" id="IPR019775">
    <property type="entry name" value="WD40_repeat_CS"/>
</dbReference>
<sequence>MATKQPLKTTFDVDHVIRPIFTGGAIAVDNRAQILASTLGEDVVLTNPANGKHLAQIEGDGEMISTLTLTPSGSHLVVSSRSLSMRIFSLRRPSDDDTVQVTLTRTIKPHSTPVVVLAVDRTSTLLATGGTDGTIKVWDIAGGYVTHSFRGPPVLVSALHFFEVAARSMDNHSSRNGKKGAQADDDPDNEVEGVSNANFRLASGSQDGKIRVWDLHKRSCVANLDSHVSHVQKIDYSPDQHVLVSGSRDKTLIWWDTRSWKIRKVVPCLELVETVGFLDGGRLTFSAGANGCLRIWDTDHGREVTGAQPAKSEEESIVAGIYRPDLPFILCVQVDHTLAFYHPPTKESEASLSVQEPFRRISGTHDEVIDLSYLLPDRSLMALATNSEYVRLISVAEATREETLASRNSYGTPYFGQDVALLRGHEDIVISLDTDWSGHWIVTGAKDNTARLWCVDAAHDSYTCWATFSGHAESLGAVALPKSVPAEGSAARASPLEHPPACLITGSQDQTVKKWEIPRRRQQQGSKPRAVFTRKAHDKDINAVNVHHSGSLFASASQDKTVKIWSMEEGEVQGILRGHKRGVWSVQFSPAQVPTIQGDDGPVTGKGVILTGSGDKSVKLWSLADYTCIRTFEGHSNSVLKVAWLNLPCPQEQSRKPVQFVTAAGDGLVKVWNANSGEVECTLDNHEDRVWALAVQPDTNTIASGSGDSTVTFWRDTTAETQAAASQAALRMIEQEQELENHIFAGSYREAITLALQLNHPGRLLKLFTSVVTSSKQDDGSLCGLKAVDEVLGGLSDEQIFLLVLRLRDWNTNSRTAPVAQRIMWTLMRSYPASKFSDLSVKGARGQKSLRDVLQGLRAYTERHYKRMEELVDESYLVEYTLQEMDSLAPTEDSNASLAGPGGGRDDTVMVG</sequence>
<dbReference type="InterPro" id="IPR020472">
    <property type="entry name" value="WD40_PAC1"/>
</dbReference>
<reference evidence="9 10" key="1">
    <citation type="journal article" date="2014" name="Proc. Natl. Acad. Sci. U.S.A.">
        <title>Trajectory and genomic determinants of fungal-pathogen speciation and host adaptation.</title>
        <authorList>
            <person name="Hu X."/>
            <person name="Xiao G."/>
            <person name="Zheng P."/>
            <person name="Shang Y."/>
            <person name="Su Y."/>
            <person name="Zhang X."/>
            <person name="Liu X."/>
            <person name="Zhan S."/>
            <person name="St Leger R.J."/>
            <person name="Wang C."/>
        </authorList>
    </citation>
    <scope>NUCLEOTIDE SEQUENCE [LARGE SCALE GENOMIC DNA]</scope>
    <source>
        <strain evidence="9 10">ARSEF 1941</strain>
    </source>
</reference>
<dbReference type="Gene3D" id="2.130.10.10">
    <property type="entry name" value="YVTN repeat-like/Quinoprotein amine dehydrogenase"/>
    <property type="match status" value="4"/>
</dbReference>
<dbReference type="PRINTS" id="PR00320">
    <property type="entry name" value="GPROTEINBRPT"/>
</dbReference>
<dbReference type="AlphaFoldDB" id="A0A0B2X838"/>
<dbReference type="InterPro" id="IPR001680">
    <property type="entry name" value="WD40_rpt"/>
</dbReference>
<comment type="function">
    <text evidence="5">Component of the ASTRA complex involved in chromatin remodeling.</text>
</comment>
<dbReference type="Pfam" id="PF00400">
    <property type="entry name" value="WD40"/>
    <property type="match status" value="8"/>
</dbReference>
<evidence type="ECO:0000256" key="1">
    <source>
        <dbReference type="ARBA" id="ARBA00004604"/>
    </source>
</evidence>
<dbReference type="CDD" id="cd00200">
    <property type="entry name" value="WD40"/>
    <property type="match status" value="2"/>
</dbReference>
<dbReference type="SMART" id="SM00320">
    <property type="entry name" value="WD40"/>
    <property type="match status" value="11"/>
</dbReference>
<feature type="domain" description="U3 small nucleolar RNA-associated protein 13 C-terminal" evidence="8">
    <location>
        <begin position="736"/>
        <end position="885"/>
    </location>
</feature>
<dbReference type="PROSITE" id="PS00678">
    <property type="entry name" value="WD_REPEATS_1"/>
    <property type="match status" value="2"/>
</dbReference>
<comment type="subcellular location">
    <subcellularLocation>
        <location evidence="1">Nucleus</location>
        <location evidence="1">Nucleolus</location>
    </subcellularLocation>
</comment>
<dbReference type="STRING" id="1081103.A0A0B2X838"/>
<dbReference type="GO" id="GO:0032040">
    <property type="term" value="C:small-subunit processome"/>
    <property type="evidence" value="ECO:0007669"/>
    <property type="project" value="InterPro"/>
</dbReference>
<dbReference type="GO" id="GO:0000480">
    <property type="term" value="P:endonucleolytic cleavage in 5'-ETS of tricistronic rRNA transcript (SSU-rRNA, 5.8S rRNA, LSU-rRNA)"/>
    <property type="evidence" value="ECO:0007669"/>
    <property type="project" value="TreeGrafter"/>
</dbReference>
<evidence type="ECO:0000256" key="4">
    <source>
        <dbReference type="ARBA" id="ARBA00023242"/>
    </source>
</evidence>
<feature type="repeat" description="WD" evidence="6">
    <location>
        <begin position="422"/>
        <end position="463"/>
    </location>
</feature>
<proteinExistence type="predicted"/>
<dbReference type="FunFam" id="2.130.10.10:FF:001009">
    <property type="entry name" value="Small nucleolar ribonucleoprotein complex subunit, putative"/>
    <property type="match status" value="1"/>
</dbReference>
<evidence type="ECO:0000313" key="10">
    <source>
        <dbReference type="Proteomes" id="UP000030816"/>
    </source>
</evidence>
<dbReference type="OrthoDB" id="5414888at2759"/>
<feature type="repeat" description="WD" evidence="6">
    <location>
        <begin position="609"/>
        <end position="631"/>
    </location>
</feature>
<feature type="repeat" description="WD" evidence="6">
    <location>
        <begin position="534"/>
        <end position="575"/>
    </location>
</feature>
<dbReference type="PANTHER" id="PTHR19854">
    <property type="entry name" value="TRANSDUCIN BETA-LIKE 3"/>
    <property type="match status" value="1"/>
</dbReference>
<dbReference type="HOGENOM" id="CLU_009276_0_0_1"/>
<dbReference type="RefSeq" id="XP_040682531.1">
    <property type="nucleotide sequence ID" value="XM_040819266.1"/>
</dbReference>
<dbReference type="InterPro" id="IPR015943">
    <property type="entry name" value="WD40/YVTN_repeat-like_dom_sf"/>
</dbReference>
<dbReference type="PROSITE" id="PS50082">
    <property type="entry name" value="WD_REPEATS_2"/>
    <property type="match status" value="7"/>
</dbReference>
<evidence type="ECO:0000313" key="9">
    <source>
        <dbReference type="EMBL" id="KHO01466.1"/>
    </source>
</evidence>
<feature type="repeat" description="WD" evidence="6">
    <location>
        <begin position="224"/>
        <end position="265"/>
    </location>
</feature>
<dbReference type="EMBL" id="AZHE01000001">
    <property type="protein sequence ID" value="KHO01466.1"/>
    <property type="molecule type" value="Genomic_DNA"/>
</dbReference>
<keyword evidence="3" id="KW-0677">Repeat</keyword>
<gene>
    <name evidence="9" type="ORF">MAM_00467</name>
</gene>
<dbReference type="GeneID" id="63734922"/>
<evidence type="ECO:0000256" key="5">
    <source>
        <dbReference type="ARBA" id="ARBA00037338"/>
    </source>
</evidence>
<feature type="repeat" description="WD" evidence="6">
    <location>
        <begin position="201"/>
        <end position="223"/>
    </location>
</feature>
<comment type="caution">
    <text evidence="9">The sequence shown here is derived from an EMBL/GenBank/DDBJ whole genome shotgun (WGS) entry which is preliminary data.</text>
</comment>
<evidence type="ECO:0000256" key="2">
    <source>
        <dbReference type="ARBA" id="ARBA00022574"/>
    </source>
</evidence>
<keyword evidence="4" id="KW-0539">Nucleus</keyword>
<dbReference type="InterPro" id="IPR013934">
    <property type="entry name" value="Utp13_C"/>
</dbReference>
<organism evidence="9 10">
    <name type="scientific">Metarhizium album (strain ARSEF 1941)</name>
    <dbReference type="NCBI Taxonomy" id="1081103"/>
    <lineage>
        <taxon>Eukaryota</taxon>
        <taxon>Fungi</taxon>
        <taxon>Dikarya</taxon>
        <taxon>Ascomycota</taxon>
        <taxon>Pezizomycotina</taxon>
        <taxon>Sordariomycetes</taxon>
        <taxon>Hypocreomycetidae</taxon>
        <taxon>Hypocreales</taxon>
        <taxon>Clavicipitaceae</taxon>
        <taxon>Metarhizium</taxon>
    </lineage>
</organism>
<accession>A0A0B2X838</accession>
<dbReference type="Proteomes" id="UP000030816">
    <property type="component" value="Unassembled WGS sequence"/>
</dbReference>
<dbReference type="SUPFAM" id="SSF50978">
    <property type="entry name" value="WD40 repeat-like"/>
    <property type="match status" value="2"/>
</dbReference>
<feature type="repeat" description="WD" evidence="6">
    <location>
        <begin position="107"/>
        <end position="148"/>
    </location>
</feature>
<keyword evidence="9" id="KW-0687">Ribonucleoprotein</keyword>
<evidence type="ECO:0000256" key="3">
    <source>
        <dbReference type="ARBA" id="ARBA00022737"/>
    </source>
</evidence>
<dbReference type="InterPro" id="IPR036322">
    <property type="entry name" value="WD40_repeat_dom_sf"/>
</dbReference>
<feature type="region of interest" description="Disordered" evidence="7">
    <location>
        <begin position="171"/>
        <end position="193"/>
    </location>
</feature>
<keyword evidence="2 6" id="KW-0853">WD repeat</keyword>
<dbReference type="GO" id="GO:0000472">
    <property type="term" value="P:endonucleolytic cleavage to generate mature 5'-end of SSU-rRNA from (SSU-rRNA, 5.8S rRNA, LSU-rRNA)"/>
    <property type="evidence" value="ECO:0007669"/>
    <property type="project" value="TreeGrafter"/>
</dbReference>
<dbReference type="Pfam" id="PF08625">
    <property type="entry name" value="Utp13"/>
    <property type="match status" value="1"/>
</dbReference>
<evidence type="ECO:0000256" key="7">
    <source>
        <dbReference type="SAM" id="MobiDB-lite"/>
    </source>
</evidence>
<evidence type="ECO:0000259" key="8">
    <source>
        <dbReference type="Pfam" id="PF08625"/>
    </source>
</evidence>
<dbReference type="GO" id="GO:0030686">
    <property type="term" value="C:90S preribosome"/>
    <property type="evidence" value="ECO:0007669"/>
    <property type="project" value="TreeGrafter"/>
</dbReference>
<protein>
    <submittedName>
        <fullName evidence="9">Small nucleolar ribonucleoprotein complex subunit</fullName>
    </submittedName>
</protein>
<evidence type="ECO:0000256" key="6">
    <source>
        <dbReference type="PROSITE-ProRule" id="PRU00221"/>
    </source>
</evidence>
<name>A0A0B2X838_METAS</name>
<dbReference type="PROSITE" id="PS50294">
    <property type="entry name" value="WD_REPEATS_REGION"/>
    <property type="match status" value="5"/>
</dbReference>
<keyword evidence="10" id="KW-1185">Reference proteome</keyword>
<dbReference type="PANTHER" id="PTHR19854:SF15">
    <property type="entry name" value="TRANSDUCIN BETA-LIKE PROTEIN 3"/>
    <property type="match status" value="1"/>
</dbReference>
<feature type="region of interest" description="Disordered" evidence="7">
    <location>
        <begin position="889"/>
        <end position="912"/>
    </location>
</feature>
<dbReference type="GO" id="GO:0034511">
    <property type="term" value="F:U3 snoRNA binding"/>
    <property type="evidence" value="ECO:0007669"/>
    <property type="project" value="TreeGrafter"/>
</dbReference>
<feature type="repeat" description="WD" evidence="6">
    <location>
        <begin position="683"/>
        <end position="724"/>
    </location>
</feature>